<protein>
    <submittedName>
        <fullName evidence="2">Type II secretion system protein</fullName>
    </submittedName>
</protein>
<gene>
    <name evidence="2" type="ORF">CWE24_01005</name>
</gene>
<evidence type="ECO:0000313" key="3">
    <source>
        <dbReference type="Proteomes" id="UP000286985"/>
    </source>
</evidence>
<dbReference type="SUPFAM" id="SSF54523">
    <property type="entry name" value="Pili subunits"/>
    <property type="match status" value="1"/>
</dbReference>
<reference evidence="3" key="1">
    <citation type="journal article" date="2018" name="Front. Microbiol.">
        <title>Genome-Based Analysis Reveals the Taxonomy and Diversity of the Family Idiomarinaceae.</title>
        <authorList>
            <person name="Liu Y."/>
            <person name="Lai Q."/>
            <person name="Shao Z."/>
        </authorList>
    </citation>
    <scope>NUCLEOTIDE SEQUENCE [LARGE SCALE GENOMIC DNA]</scope>
    <source>
        <strain evidence="3">908033</strain>
    </source>
</reference>
<organism evidence="2 3">
    <name type="scientific">Pseudidiomarina donghaiensis</name>
    <dbReference type="NCBI Taxonomy" id="519452"/>
    <lineage>
        <taxon>Bacteria</taxon>
        <taxon>Pseudomonadati</taxon>
        <taxon>Pseudomonadota</taxon>
        <taxon>Gammaproteobacteria</taxon>
        <taxon>Alteromonadales</taxon>
        <taxon>Idiomarinaceae</taxon>
        <taxon>Pseudidiomarina</taxon>
    </lineage>
</organism>
<dbReference type="InterPro" id="IPR012902">
    <property type="entry name" value="N_methyl_site"/>
</dbReference>
<dbReference type="Pfam" id="PF07963">
    <property type="entry name" value="N_methyl"/>
    <property type="match status" value="1"/>
</dbReference>
<evidence type="ECO:0000256" key="1">
    <source>
        <dbReference type="SAM" id="Phobius"/>
    </source>
</evidence>
<dbReference type="Gene3D" id="3.30.700.10">
    <property type="entry name" value="Glycoprotein, Type 4 Pilin"/>
    <property type="match status" value="1"/>
</dbReference>
<keyword evidence="1" id="KW-1133">Transmembrane helix</keyword>
<accession>A0A432XKF9</accession>
<comment type="caution">
    <text evidence="2">The sequence shown here is derived from an EMBL/GenBank/DDBJ whole genome shotgun (WGS) entry which is preliminary data.</text>
</comment>
<evidence type="ECO:0000313" key="2">
    <source>
        <dbReference type="EMBL" id="RUO49122.1"/>
    </source>
</evidence>
<dbReference type="OrthoDB" id="5902365at2"/>
<name>A0A432XKF9_9GAMM</name>
<dbReference type="Proteomes" id="UP000286985">
    <property type="component" value="Unassembled WGS sequence"/>
</dbReference>
<dbReference type="NCBIfam" id="TIGR02532">
    <property type="entry name" value="IV_pilin_GFxxxE"/>
    <property type="match status" value="1"/>
</dbReference>
<dbReference type="RefSeq" id="WP_092836688.1">
    <property type="nucleotide sequence ID" value="NZ_FPCF01000001.1"/>
</dbReference>
<sequence>MKTQKGFTLIELIIVIVVLGILAVTAAPQFFNFSSDARVSTLEGLRGSMNGAADLVFGKAAIAGVEGDANDGATTPAYITVDSIEVVYGYPAATAAGITAALNITPADWQIAYTAATGDPGDTATSVRFAPAGTIPTADFSAADHTTVDECYVEYTDVDDAGDRPTITVVTTGC</sequence>
<keyword evidence="1" id="KW-0472">Membrane</keyword>
<proteinExistence type="predicted"/>
<dbReference type="EMBL" id="PIPU01000001">
    <property type="protein sequence ID" value="RUO49122.1"/>
    <property type="molecule type" value="Genomic_DNA"/>
</dbReference>
<feature type="transmembrane region" description="Helical" evidence="1">
    <location>
        <begin position="12"/>
        <end position="31"/>
    </location>
</feature>
<dbReference type="AlphaFoldDB" id="A0A432XKF9"/>
<keyword evidence="1" id="KW-0812">Transmembrane</keyword>
<dbReference type="STRING" id="519452.SAMN04488139_0335"/>
<dbReference type="PROSITE" id="PS00409">
    <property type="entry name" value="PROKAR_NTER_METHYL"/>
    <property type="match status" value="1"/>
</dbReference>
<keyword evidence="3" id="KW-1185">Reference proteome</keyword>
<dbReference type="InterPro" id="IPR045584">
    <property type="entry name" value="Pilin-like"/>
</dbReference>